<protein>
    <submittedName>
        <fullName evidence="1">Uncharacterized protein</fullName>
    </submittedName>
</protein>
<keyword evidence="2" id="KW-1185">Reference proteome</keyword>
<reference evidence="1" key="1">
    <citation type="journal article" date="2020" name="bioRxiv">
        <title>Historical genomics reveals the evolutionary mechanisms behind multiple outbreaks of the host-specific coffee wilt pathogen Fusarium xylarioides.</title>
        <authorList>
            <person name="Peck D."/>
            <person name="Nowell R.W."/>
            <person name="Flood J."/>
            <person name="Ryan M.J."/>
            <person name="Barraclough T.G."/>
        </authorList>
    </citation>
    <scope>NUCLEOTIDE SEQUENCE</scope>
    <source>
        <strain evidence="1">IMI 127659i</strain>
    </source>
</reference>
<dbReference type="Proteomes" id="UP000750502">
    <property type="component" value="Unassembled WGS sequence"/>
</dbReference>
<name>A0A9P7L3N1_9HYPO</name>
<gene>
    <name evidence="1" type="ORF">H9Q72_004014</name>
</gene>
<comment type="caution">
    <text evidence="1">The sequence shown here is derived from an EMBL/GenBank/DDBJ whole genome shotgun (WGS) entry which is preliminary data.</text>
</comment>
<dbReference type="EMBL" id="JADFTT010000100">
    <property type="protein sequence ID" value="KAG5768483.1"/>
    <property type="molecule type" value="Genomic_DNA"/>
</dbReference>
<evidence type="ECO:0000313" key="2">
    <source>
        <dbReference type="Proteomes" id="UP000750502"/>
    </source>
</evidence>
<proteinExistence type="predicted"/>
<evidence type="ECO:0000313" key="1">
    <source>
        <dbReference type="EMBL" id="KAG5768483.1"/>
    </source>
</evidence>
<accession>A0A9P7L3N1</accession>
<sequence>METRSQTGKARSTYSPNLSGTYLSTHHLLRIHPSSSSPPTHSRLSSCCQELEFVPSIQAFTSCRLTICLFVAAFPNHVPWLSASSSTLLLGKHCPAVPSPIAIAIRLIHCPLPNRSN</sequence>
<organism evidence="1 2">
    <name type="scientific">Fusarium xylarioides</name>
    <dbReference type="NCBI Taxonomy" id="221167"/>
    <lineage>
        <taxon>Eukaryota</taxon>
        <taxon>Fungi</taxon>
        <taxon>Dikarya</taxon>
        <taxon>Ascomycota</taxon>
        <taxon>Pezizomycotina</taxon>
        <taxon>Sordariomycetes</taxon>
        <taxon>Hypocreomycetidae</taxon>
        <taxon>Hypocreales</taxon>
        <taxon>Nectriaceae</taxon>
        <taxon>Fusarium</taxon>
        <taxon>Fusarium fujikuroi species complex</taxon>
    </lineage>
</organism>
<dbReference type="AlphaFoldDB" id="A0A9P7L3N1"/>
<reference evidence="1" key="2">
    <citation type="submission" date="2020-10" db="EMBL/GenBank/DDBJ databases">
        <authorList>
            <person name="Peck L.D."/>
            <person name="Nowell R.W."/>
            <person name="Flood J."/>
            <person name="Ryan M.J."/>
            <person name="Barraclough T.G."/>
        </authorList>
    </citation>
    <scope>NUCLEOTIDE SEQUENCE</scope>
    <source>
        <strain evidence="1">IMI 127659i</strain>
    </source>
</reference>